<dbReference type="EMBL" id="JACEIK010205836">
    <property type="protein sequence ID" value="MCE5167679.1"/>
    <property type="molecule type" value="Genomic_DNA"/>
</dbReference>
<protein>
    <submittedName>
        <fullName evidence="1">Uncharacterized protein</fullName>
    </submittedName>
</protein>
<sequence>NNKEIIDVFTLKFVTLFDIIPRIGGMCFHRGKDKEKRKREIGRFLPGFGLWVLLLPSPAEDDEGERIGGFRFGVSREERNPAVVLVFRLTVACDGRRRNRGE</sequence>
<comment type="caution">
    <text evidence="1">The sequence shown here is derived from an EMBL/GenBank/DDBJ whole genome shotgun (WGS) entry which is preliminary data.</text>
</comment>
<proteinExistence type="predicted"/>
<keyword evidence="2" id="KW-1185">Reference proteome</keyword>
<dbReference type="Proteomes" id="UP000823775">
    <property type="component" value="Unassembled WGS sequence"/>
</dbReference>
<feature type="non-terminal residue" evidence="1">
    <location>
        <position position="102"/>
    </location>
</feature>
<organism evidence="1 2">
    <name type="scientific">Datura stramonium</name>
    <name type="common">Jimsonweed</name>
    <name type="synonym">Common thornapple</name>
    <dbReference type="NCBI Taxonomy" id="4076"/>
    <lineage>
        <taxon>Eukaryota</taxon>
        <taxon>Viridiplantae</taxon>
        <taxon>Streptophyta</taxon>
        <taxon>Embryophyta</taxon>
        <taxon>Tracheophyta</taxon>
        <taxon>Spermatophyta</taxon>
        <taxon>Magnoliopsida</taxon>
        <taxon>eudicotyledons</taxon>
        <taxon>Gunneridae</taxon>
        <taxon>Pentapetalae</taxon>
        <taxon>asterids</taxon>
        <taxon>lamiids</taxon>
        <taxon>Solanales</taxon>
        <taxon>Solanaceae</taxon>
        <taxon>Solanoideae</taxon>
        <taxon>Datureae</taxon>
        <taxon>Datura</taxon>
    </lineage>
</organism>
<evidence type="ECO:0000313" key="1">
    <source>
        <dbReference type="EMBL" id="MCE5167679.1"/>
    </source>
</evidence>
<evidence type="ECO:0000313" key="2">
    <source>
        <dbReference type="Proteomes" id="UP000823775"/>
    </source>
</evidence>
<accession>A0ABS8YDS7</accession>
<gene>
    <name evidence="1" type="ORF">HAX54_016354</name>
</gene>
<name>A0ABS8YDS7_DATST</name>
<feature type="non-terminal residue" evidence="1">
    <location>
        <position position="1"/>
    </location>
</feature>
<reference evidence="1 2" key="1">
    <citation type="journal article" date="2021" name="BMC Genomics">
        <title>Datura genome reveals duplications of psychoactive alkaloid biosynthetic genes and high mutation rate following tissue culture.</title>
        <authorList>
            <person name="Rajewski A."/>
            <person name="Carter-House D."/>
            <person name="Stajich J."/>
            <person name="Litt A."/>
        </authorList>
    </citation>
    <scope>NUCLEOTIDE SEQUENCE [LARGE SCALE GENOMIC DNA]</scope>
    <source>
        <strain evidence="1">AR-01</strain>
    </source>
</reference>